<evidence type="ECO:0000256" key="3">
    <source>
        <dbReference type="ARBA" id="ARBA00022630"/>
    </source>
</evidence>
<evidence type="ECO:0000313" key="7">
    <source>
        <dbReference type="Proteomes" id="UP000249324"/>
    </source>
</evidence>
<dbReference type="EMBL" id="QGUI02000029">
    <property type="protein sequence ID" value="MFO7191423.1"/>
    <property type="molecule type" value="Genomic_DNA"/>
</dbReference>
<comment type="similarity">
    <text evidence="2">Belongs to the GMC oxidoreductase family.</text>
</comment>
<dbReference type="Proteomes" id="UP000249324">
    <property type="component" value="Unassembled WGS sequence"/>
</dbReference>
<evidence type="ECO:0000256" key="4">
    <source>
        <dbReference type="ARBA" id="ARBA00022827"/>
    </source>
</evidence>
<reference evidence="6 7" key="1">
    <citation type="journal article" date="2021" name="BMC Genomics">
        <title>Genome-resolved metagenome and metatranscriptome analyses of thermophilic composting reveal key bacterial players and their metabolic interactions.</title>
        <authorList>
            <person name="Braga L.P.P."/>
            <person name="Pereira R.V."/>
            <person name="Martins L.F."/>
            <person name="Moura L.M.S."/>
            <person name="Sanchez F.B."/>
            <person name="Patane J.S.L."/>
            <person name="da Silva A.M."/>
            <person name="Setubal J.C."/>
        </authorList>
    </citation>
    <scope>NUCLEOTIDE SEQUENCE [LARGE SCALE GENOMIC DNA]</scope>
    <source>
        <strain evidence="6">ZC4RG45</strain>
    </source>
</reference>
<dbReference type="PANTHER" id="PTHR47470">
    <property type="entry name" value="CHOLESTEROL OXIDASE"/>
    <property type="match status" value="1"/>
</dbReference>
<dbReference type="GO" id="GO:0016491">
    <property type="term" value="F:oxidoreductase activity"/>
    <property type="evidence" value="ECO:0007669"/>
    <property type="project" value="UniProtKB-KW"/>
</dbReference>
<comment type="caution">
    <text evidence="6">The sequence shown here is derived from an EMBL/GenBank/DDBJ whole genome shotgun (WGS) entry which is preliminary data.</text>
</comment>
<keyword evidence="3" id="KW-0285">Flavoprotein</keyword>
<evidence type="ECO:0000256" key="1">
    <source>
        <dbReference type="ARBA" id="ARBA00001974"/>
    </source>
</evidence>
<keyword evidence="4" id="KW-0274">FAD</keyword>
<accession>A0ABD6FBJ7</accession>
<evidence type="ECO:0000256" key="2">
    <source>
        <dbReference type="ARBA" id="ARBA00010790"/>
    </source>
</evidence>
<dbReference type="AlphaFoldDB" id="A0ABD6FBJ7"/>
<sequence length="196" mass="20895">MVGLTFRERMSGPFVLGVADAEQAAERGRRTGWTMTLHAVVHIADIHAFVGAQTPRAGMSGTVAMPGVRDPVPFSDGVFELFPADGTALMRYQVPLTSAFGEQGRFHLAGVKCWRDKPMLRRLWSDTTRLSVTLHRGKDAGADVVGAGELRLGLLGLLGAVASMRAVGARTAAQFVGAVGAYGWLFARKLAAAYLP</sequence>
<keyword evidence="5" id="KW-0560">Oxidoreductase</keyword>
<dbReference type="InterPro" id="IPR052542">
    <property type="entry name" value="Cholesterol_Oxidase"/>
</dbReference>
<evidence type="ECO:0000256" key="5">
    <source>
        <dbReference type="ARBA" id="ARBA00023002"/>
    </source>
</evidence>
<proteinExistence type="inferred from homology"/>
<dbReference type="PANTHER" id="PTHR47470:SF1">
    <property type="entry name" value="FAD-DEPENDENT OXIDOREDUCTASE 2 FAD BINDING DOMAIN-CONTAINING PROTEIN"/>
    <property type="match status" value="1"/>
</dbReference>
<gene>
    <name evidence="6" type="ORF">DIU77_004185</name>
</gene>
<evidence type="ECO:0000313" key="6">
    <source>
        <dbReference type="EMBL" id="MFO7191423.1"/>
    </source>
</evidence>
<protein>
    <submittedName>
        <fullName evidence="6">Uncharacterized protein</fullName>
    </submittedName>
</protein>
<name>A0ABD6FBJ7_9PSEU</name>
<comment type="cofactor">
    <cofactor evidence="1">
        <name>FAD</name>
        <dbReference type="ChEBI" id="CHEBI:57692"/>
    </cofactor>
</comment>
<organism evidence="6 7">
    <name type="scientific">Thermocrispum agreste</name>
    <dbReference type="NCBI Taxonomy" id="37925"/>
    <lineage>
        <taxon>Bacteria</taxon>
        <taxon>Bacillati</taxon>
        <taxon>Actinomycetota</taxon>
        <taxon>Actinomycetes</taxon>
        <taxon>Pseudonocardiales</taxon>
        <taxon>Pseudonocardiaceae</taxon>
        <taxon>Thermocrispum</taxon>
    </lineage>
</organism>